<dbReference type="EMBL" id="BAAFGZ010000012">
    <property type="protein sequence ID" value="GAB0132182.1"/>
    <property type="molecule type" value="Genomic_DNA"/>
</dbReference>
<evidence type="ECO:0008006" key="5">
    <source>
        <dbReference type="Google" id="ProtNLM"/>
    </source>
</evidence>
<evidence type="ECO:0000313" key="4">
    <source>
        <dbReference type="Proteomes" id="UP001562357"/>
    </source>
</evidence>
<feature type="domain" description="GST N-terminal" evidence="1">
    <location>
        <begin position="32"/>
        <end position="103"/>
    </location>
</feature>
<evidence type="ECO:0000259" key="1">
    <source>
        <dbReference type="Pfam" id="PF13409"/>
    </source>
</evidence>
<dbReference type="Pfam" id="PF13409">
    <property type="entry name" value="GST_N_2"/>
    <property type="match status" value="1"/>
</dbReference>
<comment type="caution">
    <text evidence="3">The sequence shown here is derived from an EMBL/GenBank/DDBJ whole genome shotgun (WGS) entry which is preliminary data.</text>
</comment>
<name>A0ABQ0CFG2_9HYPO</name>
<dbReference type="Gene3D" id="1.20.1050.10">
    <property type="match status" value="1"/>
</dbReference>
<dbReference type="Pfam" id="PF22041">
    <property type="entry name" value="GST_C_7"/>
    <property type="match status" value="1"/>
</dbReference>
<dbReference type="SUPFAM" id="SSF47616">
    <property type="entry name" value="GST C-terminal domain-like"/>
    <property type="match status" value="1"/>
</dbReference>
<protein>
    <recommendedName>
        <fullName evidence="5">GST N-terminal domain-containing protein</fullName>
    </recommendedName>
</protein>
<sequence>MATSTSISTPIIFYDIAQRPPVTETCCAVNPWKSRLALNFKAVPYTTTWVKMPDISSVRASLNVPACRKFADGSDFNTLPIIHDPATDSLVGDSFDIAAYLQRTYPASGAGDLFPPQKLDYAVGRDMQLLIPLSETRASPELADYARFNSNVDAAFTAHVGLMVHGLPLDPATADVTKAEFVRRAGVSSWEDFEMVGEAREKMMQSLRNMLGDLAALFRRDASGPFLLGQKATYADLIVGGWLRMMRATLPASEWQEVRACHGAVFGQLHDALDKYAEVK</sequence>
<keyword evidence="4" id="KW-1185">Reference proteome</keyword>
<dbReference type="Proteomes" id="UP001562357">
    <property type="component" value="Unassembled WGS sequence"/>
</dbReference>
<proteinExistence type="predicted"/>
<dbReference type="InterPro" id="IPR054416">
    <property type="entry name" value="GST_UstS-like_C"/>
</dbReference>
<organism evidence="3 4">
    <name type="scientific">Epichloe bromicola</name>
    <dbReference type="NCBI Taxonomy" id="79588"/>
    <lineage>
        <taxon>Eukaryota</taxon>
        <taxon>Fungi</taxon>
        <taxon>Dikarya</taxon>
        <taxon>Ascomycota</taxon>
        <taxon>Pezizomycotina</taxon>
        <taxon>Sordariomycetes</taxon>
        <taxon>Hypocreomycetidae</taxon>
        <taxon>Hypocreales</taxon>
        <taxon>Clavicipitaceae</taxon>
        <taxon>Epichloe</taxon>
    </lineage>
</organism>
<reference evidence="4" key="1">
    <citation type="submission" date="2024-06" db="EMBL/GenBank/DDBJ databases">
        <title>Draft Genome Sequences of Epichloe bromicola Strains Isolated from Elymus ciliaris.</title>
        <authorList>
            <consortium name="Epichloe bromicola genome sequencing consortium"/>
            <person name="Miura A."/>
            <person name="Imano S."/>
            <person name="Ashida A."/>
            <person name="Sato I."/>
            <person name="Chiba S."/>
            <person name="Tanaka A."/>
            <person name="Camagna M."/>
            <person name="Takemoto D."/>
        </authorList>
    </citation>
    <scope>NUCLEOTIDE SEQUENCE [LARGE SCALE GENOMIC DNA]</scope>
    <source>
        <strain evidence="4">DP</strain>
    </source>
</reference>
<dbReference type="InterPro" id="IPR004045">
    <property type="entry name" value="Glutathione_S-Trfase_N"/>
</dbReference>
<accession>A0ABQ0CFG2</accession>
<gene>
    <name evidence="3" type="primary">g626</name>
    <name evidence="3" type="ORF">EsDP_00000626</name>
</gene>
<feature type="domain" description="Glutathione S-transferase UstS-like C-terminal" evidence="2">
    <location>
        <begin position="189"/>
        <end position="276"/>
    </location>
</feature>
<evidence type="ECO:0000259" key="2">
    <source>
        <dbReference type="Pfam" id="PF22041"/>
    </source>
</evidence>
<dbReference type="InterPro" id="IPR036249">
    <property type="entry name" value="Thioredoxin-like_sf"/>
</dbReference>
<dbReference type="InterPro" id="IPR036282">
    <property type="entry name" value="Glutathione-S-Trfase_C_sf"/>
</dbReference>
<evidence type="ECO:0000313" key="3">
    <source>
        <dbReference type="EMBL" id="GAB0132182.1"/>
    </source>
</evidence>
<dbReference type="Gene3D" id="3.40.30.10">
    <property type="entry name" value="Glutaredoxin"/>
    <property type="match status" value="1"/>
</dbReference>
<dbReference type="SUPFAM" id="SSF52833">
    <property type="entry name" value="Thioredoxin-like"/>
    <property type="match status" value="1"/>
</dbReference>